<name>A0A8H9K5S2_VIBVL</name>
<protein>
    <submittedName>
        <fullName evidence="1">Uncharacterized protein</fullName>
    </submittedName>
</protein>
<sequence>MSHSNLVPLRDRLSFTTDTNIIDILDDHASVIEKVLLSFENGNVGIGVLKKHLPRVVVSGMGTKEPKDVYFKRVHQTIGKELSHLVGNPDGGKINYELFRLPKSETFLVFYIAPSLEVDEDAISDTLDFIDEEMDNLDAQAKRKLTQSLLTLIVKVAVYETAQRFGALGCEFYNSELLLSPIVGGSKKKYVSALRPSFFLSDTNEFVLTLSSASYELDSTVGAGASVEIAGGALNYYMLHDGKKLGFAKKVKATKTKRNFYATDKHFGESKLLAYSFMGYVIDLKLAEMGIAYQPRKFQPSLEVDSFARFQSDYAERLNPIVMVDTANSLSREVDGYSRFVAELADLFNAVSVIGKKDYQSFIDSATTPHNFIFVSASKDEDGTIEYFNDALTSKLLQLGKSGSFPTFNTTLQAFDRQMKDKKEGVESSFDPYTEVKLELLLNSLSGRRAIHCYQGFNVTQSDVTDFLAALDTETKLASGEDIERKLATRLLSGASSTKAKVAKIKTELYLKQSIYSNSPIHFDSSCHELLNDASYCIDFFKHTKEQDNNEFYHSKVCVEVADSTLVVTDVHVSRSVRDVVNQSSPYLAHVANLHNDSYFIHCVQTGETLTSYSGIRTPLSLGNSLRCLSTEWMNAQLDADLLKQFGRANGATKAGKESCVLPFYITAGRGKADELSDDSKQHHYLILEPKGNECLLFVTDANFPKAKIAKQILNKTILCWDSVGNPVSWDKSSLLQAYLAFHTYNVVKLNDTAKTTLLTKLASIALLN</sequence>
<comment type="caution">
    <text evidence="1">The sequence shown here is derived from an EMBL/GenBank/DDBJ whole genome shotgun (WGS) entry which is preliminary data.</text>
</comment>
<accession>A0A8H9K5S2</accession>
<evidence type="ECO:0000313" key="1">
    <source>
        <dbReference type="EMBL" id="HAS8538466.1"/>
    </source>
</evidence>
<dbReference type="Proteomes" id="UP000863257">
    <property type="component" value="Unassembled WGS sequence"/>
</dbReference>
<gene>
    <name evidence="1" type="ORF">I7730_01470</name>
</gene>
<reference evidence="1" key="1">
    <citation type="journal article" date="2018" name="Genome Biol.">
        <title>SKESA: strategic k-mer extension for scrupulous assemblies.</title>
        <authorList>
            <person name="Souvorov A."/>
            <person name="Agarwala R."/>
            <person name="Lipman D.J."/>
        </authorList>
    </citation>
    <scope>NUCLEOTIDE SEQUENCE</scope>
    <source>
        <strain evidence="1">BCW_3452</strain>
    </source>
</reference>
<dbReference type="EMBL" id="DACRBY010000001">
    <property type="protein sequence ID" value="HAS8538466.1"/>
    <property type="molecule type" value="Genomic_DNA"/>
</dbReference>
<dbReference type="AlphaFoldDB" id="A0A8H9K5S2"/>
<organism evidence="1">
    <name type="scientific">Vibrio vulnificus</name>
    <dbReference type="NCBI Taxonomy" id="672"/>
    <lineage>
        <taxon>Bacteria</taxon>
        <taxon>Pseudomonadati</taxon>
        <taxon>Pseudomonadota</taxon>
        <taxon>Gammaproteobacteria</taxon>
        <taxon>Vibrionales</taxon>
        <taxon>Vibrionaceae</taxon>
        <taxon>Vibrio</taxon>
    </lineage>
</organism>
<reference evidence="1" key="2">
    <citation type="submission" date="2019-01" db="EMBL/GenBank/DDBJ databases">
        <authorList>
            <consortium name="NCBI Pathogen Detection Project"/>
        </authorList>
    </citation>
    <scope>NUCLEOTIDE SEQUENCE</scope>
    <source>
        <strain evidence="1">BCW_3452</strain>
    </source>
</reference>
<proteinExistence type="predicted"/>